<evidence type="ECO:0000313" key="2">
    <source>
        <dbReference type="EMBL" id="GBG35405.1"/>
    </source>
</evidence>
<name>A0A401IP66_9VIRU</name>
<proteinExistence type="predicted"/>
<reference evidence="2" key="1">
    <citation type="journal article" date="2018" name="J. Virol.">
        <title>Crustacean Genome Exploration Reveals the Evolutionary Origin of White Spot Syndrome Virus.</title>
        <authorList>
            <person name="Kawato S."/>
            <person name="Shitara A."/>
            <person name="Wang Y."/>
            <person name="Nozaki R."/>
            <person name="Kondo H."/>
            <person name="Hirono I."/>
        </authorList>
    </citation>
    <scope>NUCLEOTIDE SEQUENCE</scope>
</reference>
<keyword evidence="1" id="KW-0812">Transmembrane</keyword>
<organism evidence="2">
    <name type="scientific">Marsupenaeus japonicus endogenous nimavirus</name>
    <dbReference type="NCBI Taxonomy" id="2133793"/>
    <lineage>
        <taxon>Viruses</taxon>
        <taxon>Viruses incertae sedis</taxon>
        <taxon>Naldaviricetes</taxon>
        <taxon>Nimaviridae</taxon>
    </lineage>
</organism>
<keyword evidence="1" id="KW-0472">Membrane</keyword>
<protein>
    <submittedName>
        <fullName evidence="2">Wsv011-like protein</fullName>
    </submittedName>
</protein>
<feature type="transmembrane region" description="Helical" evidence="1">
    <location>
        <begin position="972"/>
        <end position="988"/>
    </location>
</feature>
<dbReference type="EMBL" id="BFCD01000001">
    <property type="protein sequence ID" value="GBG35405.1"/>
    <property type="molecule type" value="Genomic_DNA"/>
</dbReference>
<sequence>MAQVEKLRIRFEYESGEKLINNNDNVNFNHLLKEYDNIKDNDDDKLLKHVNICKLLWNPKHIRYLVSTLKEDENLKVEVDRYLTTLLSSVSFNCVQVSITLNVIKEKLKLLQDGLIESTFKAIKKAPMSLFINDELQDRIQKRRSSLRNLLAREKIGNEKEHRRLILQNVLDIHNLSDFNQNTDLEYSLKFGEPSLQISRADEHHLNYLFQILRMVYSDSGIGVQEMGHSQVKRTNVVCDIVRNIFNISEKVCNIQWGPNNGNNHVLDQMSPTRRNNTPIHDKNYISIADTHLLYGEPEVVLAYTKLLQLRHTYDEKYNHNFVPPLNFYPIFHKSTSYNTEGISFYNTLLAHLIFGYQWHDHNLYKNSPMTHQSNILYTLKHIMSMEDGLVNNSGSSSIVYDIKSMYSEILKKLKFCLYSIHTEIAPKLFSLIYPNTINDKRDVFFLGCVMCNLFIFKLIDLVHISRCNKNNTTRSMCSVTIDSPYYLMSHPHRIHSSKDKSLNTTDNRNSSSQSIDKTIPIIKDVTGGLESYLNNGGQGIRLCIYFDTASSFPISMVSFSPHSNSVTNNHPKMAQFNIAEFRGITSDIIDSVSSVVRRYHASAEAVITDIKEERQILRKAEKLHTFEKELTKSIERLDINALGMRREGEEVLEVVGKDGRNITDEIAALRKNETEMTSFLEQLGVKAPETINEPCALEIAETYPDCKISDIARETRDLEQRLPPEEVNYLKNVEKDSRFNDEEFLKDSLKKSKTANILNNALATKLSNGVVNITGQFGKYLIYGGITYGTLAMLTSSAIHSSRGAHYNVINRFSPSGVKSYKLIKYSCMDKSLGNSENIEHPFETQISQYIENNINELEKGANVENPNTKWQSKTMGYAPICCEDDVRFHGSCGGWAVFSDTSVLSALVSERDLPKGASLTCDQGLSIVGAMSDMAIASATDVSKKIIDGVIDVSTETGDRLIMKILQSQFFIVGLPLIIAGLHGIEKRDIKYFFIVFICLFLILLLVRFFVTRYMNVSTSHVTNEPKKHEKKD</sequence>
<comment type="caution">
    <text evidence="2">The sequence shown here is derived from an EMBL/GenBank/DDBJ whole genome shotgun (WGS) entry which is preliminary data.</text>
</comment>
<evidence type="ECO:0000256" key="1">
    <source>
        <dbReference type="SAM" id="Phobius"/>
    </source>
</evidence>
<feature type="transmembrane region" description="Helical" evidence="1">
    <location>
        <begin position="994"/>
        <end position="1013"/>
    </location>
</feature>
<accession>A0A401IP66</accession>
<keyword evidence="1" id="KW-1133">Transmembrane helix</keyword>